<dbReference type="GO" id="GO:0004334">
    <property type="term" value="F:fumarylacetoacetase activity"/>
    <property type="evidence" value="ECO:0007669"/>
    <property type="project" value="UniProtKB-UniRule"/>
</dbReference>
<dbReference type="EMBL" id="JANBVN010000307">
    <property type="protein sequence ID" value="KAJ9129753.1"/>
    <property type="molecule type" value="Genomic_DNA"/>
</dbReference>
<dbReference type="InterPro" id="IPR036663">
    <property type="entry name" value="Fumarylacetoacetase_C_sf"/>
</dbReference>
<feature type="binding site" evidence="11">
    <location>
        <position position="142"/>
    </location>
    <ligand>
        <name>substrate</name>
    </ligand>
</feature>
<dbReference type="AlphaFoldDB" id="A0AA38R5S9"/>
<organism evidence="16 17">
    <name type="scientific">Coniochaeta hoffmannii</name>
    <dbReference type="NCBI Taxonomy" id="91930"/>
    <lineage>
        <taxon>Eukaryota</taxon>
        <taxon>Fungi</taxon>
        <taxon>Dikarya</taxon>
        <taxon>Ascomycota</taxon>
        <taxon>Pezizomycotina</taxon>
        <taxon>Sordariomycetes</taxon>
        <taxon>Sordariomycetidae</taxon>
        <taxon>Coniochaetales</taxon>
        <taxon>Coniochaetaceae</taxon>
        <taxon>Coniochaeta</taxon>
    </lineage>
</organism>
<feature type="binding site" evidence="11">
    <location>
        <position position="156"/>
    </location>
    <ligand>
        <name>substrate</name>
    </ligand>
</feature>
<dbReference type="Proteomes" id="UP001174691">
    <property type="component" value="Unassembled WGS sequence"/>
</dbReference>
<evidence type="ECO:0000256" key="2">
    <source>
        <dbReference type="ARBA" id="ARBA00010211"/>
    </source>
</evidence>
<dbReference type="NCBIfam" id="TIGR01266">
    <property type="entry name" value="fum_ac_acetase"/>
    <property type="match status" value="1"/>
</dbReference>
<feature type="binding site" evidence="12">
    <location>
        <position position="216"/>
    </location>
    <ligand>
        <name>Ca(2+)</name>
        <dbReference type="ChEBI" id="CHEBI:29108"/>
    </ligand>
</feature>
<evidence type="ECO:0000256" key="13">
    <source>
        <dbReference type="RuleBase" id="RU366008"/>
    </source>
</evidence>
<evidence type="ECO:0000256" key="1">
    <source>
        <dbReference type="ARBA" id="ARBA00004782"/>
    </source>
</evidence>
<feature type="binding site" evidence="12">
    <location>
        <position position="218"/>
    </location>
    <ligand>
        <name>Ca(2+)</name>
        <dbReference type="ChEBI" id="CHEBI:29108"/>
    </ligand>
</feature>
<evidence type="ECO:0000256" key="10">
    <source>
        <dbReference type="PIRSR" id="PIRSR605959-1"/>
    </source>
</evidence>
<dbReference type="InterPro" id="IPR015377">
    <property type="entry name" value="Fumarylacetoacetase_N"/>
</dbReference>
<dbReference type="FunFam" id="3.90.850.10:FF:000009">
    <property type="entry name" value="Fumarylacetoacetase"/>
    <property type="match status" value="1"/>
</dbReference>
<sequence length="442" mass="48960">MTQRQCWFGPGEVAPDSDFSLENIPFGIISTKDIPRPHAAVAIGKYACDLEVFSKHAYFHEHLFPFLRDHPDVFCQPTLNAFAALGREVHNRVRATLQDCFTRDHESSNIAAEAGQFVRMLWPLDEVTMHLPMQIGDYTDFYAGVVHATHVGTMFRGADNALQPNYSHIPVGYHGRASSVVVSGTPIRRPWGQVVADPKRAPTQPETRPSQKLDFEVELGCFISRPNEMGEPVPIEDAEDHIFGYVLLNDWSARDIQAWEYVPLGPFNGKNFATTISPWVVLHDALKPFMTAGEPNDTELQPYLQEKSRNNVFDIKLEADLRTPSGEDLKLTRTNAKHLLWSFPQMIAHHTVGGCPLRTGDLLGSGTISSESEQGDGGGSLLELSENGKKELELQVSSGIEKRTFLLDGDTVIIRGFAFDGEKGRVGFGECVGCIEGALSRV</sequence>
<keyword evidence="17" id="KW-1185">Reference proteome</keyword>
<dbReference type="Pfam" id="PF09298">
    <property type="entry name" value="FAA_hydrolase_N"/>
    <property type="match status" value="1"/>
</dbReference>
<dbReference type="InterPro" id="IPR011234">
    <property type="entry name" value="Fumarylacetoacetase-like_C"/>
</dbReference>
<feature type="binding site" evidence="12">
    <location>
        <position position="274"/>
    </location>
    <ligand>
        <name>Mg(2+)</name>
        <dbReference type="ChEBI" id="CHEBI:18420"/>
    </ligand>
</feature>
<evidence type="ECO:0000256" key="9">
    <source>
        <dbReference type="ARBA" id="ARBA00023232"/>
    </source>
</evidence>
<dbReference type="GO" id="GO:0046872">
    <property type="term" value="F:metal ion binding"/>
    <property type="evidence" value="ECO:0007669"/>
    <property type="project" value="UniProtKB-UniRule"/>
</dbReference>
<feature type="active site" description="Proton acceptor" evidence="10">
    <location>
        <position position="147"/>
    </location>
</feature>
<keyword evidence="5 13" id="KW-0378">Hydrolase</keyword>
<proteinExistence type="inferred from homology"/>
<feature type="binding site" evidence="11">
    <location>
        <position position="367"/>
    </location>
    <ligand>
        <name>substrate</name>
    </ligand>
</feature>
<keyword evidence="7 12" id="KW-0460">Magnesium</keyword>
<dbReference type="Gene3D" id="3.90.850.10">
    <property type="entry name" value="Fumarylacetoacetase-like, C-terminal domain"/>
    <property type="match status" value="1"/>
</dbReference>
<keyword evidence="8 13" id="KW-0828">Tyrosine catabolism</keyword>
<dbReference type="PANTHER" id="PTHR43069:SF2">
    <property type="entry name" value="FUMARYLACETOACETASE"/>
    <property type="match status" value="1"/>
</dbReference>
<gene>
    <name evidence="16" type="ORF">NKR19_g10207</name>
</gene>
<evidence type="ECO:0000313" key="16">
    <source>
        <dbReference type="EMBL" id="KAJ9129753.1"/>
    </source>
</evidence>
<comment type="similarity">
    <text evidence="2 13">Belongs to the FAH family.</text>
</comment>
<reference evidence="16" key="1">
    <citation type="submission" date="2022-07" db="EMBL/GenBank/DDBJ databases">
        <title>Fungi with potential for degradation of polypropylene.</title>
        <authorList>
            <person name="Gostincar C."/>
        </authorList>
    </citation>
    <scope>NUCLEOTIDE SEQUENCE</scope>
    <source>
        <strain evidence="16">EXF-13287</strain>
    </source>
</reference>
<feature type="binding site" evidence="12">
    <location>
        <position position="140"/>
    </location>
    <ligand>
        <name>Ca(2+)</name>
        <dbReference type="ChEBI" id="CHEBI:29108"/>
    </ligand>
</feature>
<dbReference type="Pfam" id="PF01557">
    <property type="entry name" value="FAA_hydrolase"/>
    <property type="match status" value="1"/>
</dbReference>
<dbReference type="SUPFAM" id="SSF63433">
    <property type="entry name" value="Fumarylacetoacetate hydrolase, FAH, N-terminal domain"/>
    <property type="match status" value="1"/>
</dbReference>
<accession>A0AA38R5S9</accession>
<comment type="cofactor">
    <cofactor evidence="13">
        <name>Mg(2+)</name>
        <dbReference type="ChEBI" id="CHEBI:18420"/>
    </cofactor>
    <cofactor evidence="13">
        <name>Ca(2+)</name>
        <dbReference type="ChEBI" id="CHEBI:29108"/>
    </cofactor>
</comment>
<comment type="catalytic activity">
    <reaction evidence="13">
        <text>4-fumarylacetoacetate + H2O = acetoacetate + fumarate + H(+)</text>
        <dbReference type="Rhea" id="RHEA:10244"/>
        <dbReference type="ChEBI" id="CHEBI:13705"/>
        <dbReference type="ChEBI" id="CHEBI:15377"/>
        <dbReference type="ChEBI" id="CHEBI:15378"/>
        <dbReference type="ChEBI" id="CHEBI:18034"/>
        <dbReference type="ChEBI" id="CHEBI:29806"/>
        <dbReference type="EC" id="3.7.1.2"/>
    </reaction>
</comment>
<evidence type="ECO:0000256" key="8">
    <source>
        <dbReference type="ARBA" id="ARBA00022878"/>
    </source>
</evidence>
<evidence type="ECO:0000259" key="15">
    <source>
        <dbReference type="Pfam" id="PF09298"/>
    </source>
</evidence>
<feature type="domain" description="Fumarylacetoacetase-like C-terminal" evidence="14">
    <location>
        <begin position="148"/>
        <end position="415"/>
    </location>
</feature>
<feature type="binding site" evidence="12">
    <location>
        <position position="250"/>
    </location>
    <ligand>
        <name>Mg(2+)</name>
        <dbReference type="ChEBI" id="CHEBI:18420"/>
    </ligand>
</feature>
<dbReference type="Gene3D" id="2.30.30.230">
    <property type="entry name" value="Fumarylacetoacetase, N-terminal domain"/>
    <property type="match status" value="1"/>
</dbReference>
<evidence type="ECO:0000256" key="5">
    <source>
        <dbReference type="ARBA" id="ARBA00022801"/>
    </source>
</evidence>
<evidence type="ECO:0000259" key="14">
    <source>
        <dbReference type="Pfam" id="PF01557"/>
    </source>
</evidence>
<keyword evidence="6 12" id="KW-0106">Calcium</keyword>
<feature type="binding site" evidence="11">
    <location>
        <position position="257"/>
    </location>
    <ligand>
        <name>substrate</name>
    </ligand>
</feature>
<dbReference type="SUPFAM" id="SSF56529">
    <property type="entry name" value="FAH"/>
    <property type="match status" value="1"/>
</dbReference>
<keyword evidence="4 12" id="KW-0479">Metal-binding</keyword>
<feature type="binding site" evidence="12">
    <location>
        <position position="250"/>
    </location>
    <ligand>
        <name>Ca(2+)</name>
        <dbReference type="ChEBI" id="CHEBI:29108"/>
    </ligand>
</feature>
<dbReference type="GO" id="GO:1902000">
    <property type="term" value="P:homogentisate catabolic process"/>
    <property type="evidence" value="ECO:0007669"/>
    <property type="project" value="TreeGrafter"/>
</dbReference>
<dbReference type="PANTHER" id="PTHR43069">
    <property type="entry name" value="FUMARYLACETOACETASE"/>
    <property type="match status" value="1"/>
</dbReference>
<dbReference type="GO" id="GO:0006572">
    <property type="term" value="P:L-tyrosine catabolic process"/>
    <property type="evidence" value="ECO:0007669"/>
    <property type="project" value="UniProtKB-UniRule"/>
</dbReference>
<dbReference type="GO" id="GO:0006559">
    <property type="term" value="P:L-phenylalanine catabolic process"/>
    <property type="evidence" value="ECO:0007669"/>
    <property type="project" value="UniProtKB-UniRule"/>
</dbReference>
<feature type="binding site" evidence="12">
    <location>
        <position position="270"/>
    </location>
    <ligand>
        <name>Mg(2+)</name>
        <dbReference type="ChEBI" id="CHEBI:18420"/>
    </ligand>
</feature>
<dbReference type="EC" id="3.7.1.2" evidence="3 13"/>
<protein>
    <recommendedName>
        <fullName evidence="3 13">Fumarylacetoacetase</fullName>
        <ecNumber evidence="3 13">3.7.1.2</ecNumber>
    </recommendedName>
    <alternativeName>
        <fullName evidence="13">Fumarylacetoacetate hydrolase</fullName>
    </alternativeName>
</protein>
<dbReference type="InterPro" id="IPR036462">
    <property type="entry name" value="Fumarylacetoacetase_N_sf"/>
</dbReference>
<evidence type="ECO:0000256" key="11">
    <source>
        <dbReference type="PIRSR" id="PIRSR605959-2"/>
    </source>
</evidence>
<feature type="binding site" evidence="11">
    <location>
        <position position="261"/>
    </location>
    <ligand>
        <name>substrate</name>
    </ligand>
</feature>
<evidence type="ECO:0000256" key="3">
    <source>
        <dbReference type="ARBA" id="ARBA00012094"/>
    </source>
</evidence>
<dbReference type="InterPro" id="IPR005959">
    <property type="entry name" value="Fumarylacetoacetase"/>
</dbReference>
<evidence type="ECO:0000256" key="7">
    <source>
        <dbReference type="ARBA" id="ARBA00022842"/>
    </source>
</evidence>
<comment type="caution">
    <text evidence="16">The sequence shown here is derived from an EMBL/GenBank/DDBJ whole genome shotgun (WGS) entry which is preliminary data.</text>
</comment>
<evidence type="ECO:0000313" key="17">
    <source>
        <dbReference type="Proteomes" id="UP001174691"/>
    </source>
</evidence>
<name>A0AA38R5S9_9PEZI</name>
<evidence type="ECO:0000256" key="12">
    <source>
        <dbReference type="PIRSR" id="PIRSR605959-3"/>
    </source>
</evidence>
<evidence type="ECO:0000256" key="6">
    <source>
        <dbReference type="ARBA" id="ARBA00022837"/>
    </source>
</evidence>
<keyword evidence="9 13" id="KW-0585">Phenylalanine catabolism</keyword>
<evidence type="ECO:0000256" key="4">
    <source>
        <dbReference type="ARBA" id="ARBA00022723"/>
    </source>
</evidence>
<comment type="pathway">
    <text evidence="1 13">Amino-acid degradation; L-phenylalanine degradation; acetoacetate and fumarate from L-phenylalanine: step 6/6.</text>
</comment>
<feature type="domain" description="Fumarylacetoacetase N-terminal" evidence="15">
    <location>
        <begin position="22"/>
        <end position="132"/>
    </location>
</feature>